<keyword evidence="3" id="KW-1185">Reference proteome</keyword>
<dbReference type="AlphaFoldDB" id="A0A3A9K873"/>
<feature type="domain" description="DUF4937" evidence="1">
    <location>
        <begin position="2"/>
        <end position="85"/>
    </location>
</feature>
<name>A0A3A9K873_9BACI</name>
<dbReference type="InterPro" id="IPR032555">
    <property type="entry name" value="DUF4937"/>
</dbReference>
<evidence type="ECO:0000313" key="3">
    <source>
        <dbReference type="Proteomes" id="UP000281498"/>
    </source>
</evidence>
<dbReference type="RefSeq" id="WP_110935840.1">
    <property type="nucleotide sequence ID" value="NZ_KZ614146.1"/>
</dbReference>
<evidence type="ECO:0000313" key="2">
    <source>
        <dbReference type="EMBL" id="RKL66561.1"/>
    </source>
</evidence>
<dbReference type="SUPFAM" id="SSF54909">
    <property type="entry name" value="Dimeric alpha+beta barrel"/>
    <property type="match status" value="1"/>
</dbReference>
<dbReference type="Pfam" id="PF16291">
    <property type="entry name" value="DUF4937"/>
    <property type="match status" value="1"/>
</dbReference>
<dbReference type="OrthoDB" id="2627153at2"/>
<comment type="caution">
    <text evidence="2">The sequence shown here is derived from an EMBL/GenBank/DDBJ whole genome shotgun (WGS) entry which is preliminary data.</text>
</comment>
<proteinExistence type="predicted"/>
<protein>
    <recommendedName>
        <fullName evidence="1">DUF4937 domain-containing protein</fullName>
    </recommendedName>
</protein>
<evidence type="ECO:0000259" key="1">
    <source>
        <dbReference type="Pfam" id="PF16291"/>
    </source>
</evidence>
<gene>
    <name evidence="2" type="ORF">CR203_14835</name>
</gene>
<accession>A0A3A9K873</accession>
<dbReference type="Proteomes" id="UP000281498">
    <property type="component" value="Unassembled WGS sequence"/>
</dbReference>
<dbReference type="Gene3D" id="3.30.70.100">
    <property type="match status" value="1"/>
</dbReference>
<dbReference type="InterPro" id="IPR011008">
    <property type="entry name" value="Dimeric_a/b-barrel"/>
</dbReference>
<sequence>MIIKRISCKVREENKDVFYKHQKQWKSLSDAKGFLGQVGGWDIKQPLTACVYSCWRNLEDYQHFMKEEHDKIFFNSGQENTYESFK</sequence>
<reference evidence="2 3" key="1">
    <citation type="submission" date="2017-10" db="EMBL/GenBank/DDBJ databases">
        <title>Bacillus sp. nov., a halophilic bacterium isolated from a Keqin Lake.</title>
        <authorList>
            <person name="Wang H."/>
        </authorList>
    </citation>
    <scope>NUCLEOTIDE SEQUENCE [LARGE SCALE GENOMIC DNA]</scope>
    <source>
        <strain evidence="2 3">KCTC 13187</strain>
    </source>
</reference>
<dbReference type="EMBL" id="PDOE01000006">
    <property type="protein sequence ID" value="RKL66561.1"/>
    <property type="molecule type" value="Genomic_DNA"/>
</dbReference>
<organism evidence="2 3">
    <name type="scientific">Salipaludibacillus neizhouensis</name>
    <dbReference type="NCBI Taxonomy" id="885475"/>
    <lineage>
        <taxon>Bacteria</taxon>
        <taxon>Bacillati</taxon>
        <taxon>Bacillota</taxon>
        <taxon>Bacilli</taxon>
        <taxon>Bacillales</taxon>
        <taxon>Bacillaceae</taxon>
    </lineage>
</organism>